<accession>A0AA35TWD1</accession>
<reference evidence="1" key="1">
    <citation type="submission" date="2023-03" db="EMBL/GenBank/DDBJ databases">
        <authorList>
            <person name="Steffen K."/>
            <person name="Cardenas P."/>
        </authorList>
    </citation>
    <scope>NUCLEOTIDE SEQUENCE</scope>
</reference>
<evidence type="ECO:0000313" key="1">
    <source>
        <dbReference type="EMBL" id="CAI8054964.1"/>
    </source>
</evidence>
<dbReference type="EMBL" id="CASHTH010004230">
    <property type="protein sequence ID" value="CAI8054964.1"/>
    <property type="molecule type" value="Genomic_DNA"/>
</dbReference>
<proteinExistence type="predicted"/>
<organism evidence="1 2">
    <name type="scientific">Geodia barretti</name>
    <name type="common">Barrett's horny sponge</name>
    <dbReference type="NCBI Taxonomy" id="519541"/>
    <lineage>
        <taxon>Eukaryota</taxon>
        <taxon>Metazoa</taxon>
        <taxon>Porifera</taxon>
        <taxon>Demospongiae</taxon>
        <taxon>Heteroscleromorpha</taxon>
        <taxon>Tetractinellida</taxon>
        <taxon>Astrophorina</taxon>
        <taxon>Geodiidae</taxon>
        <taxon>Geodia</taxon>
    </lineage>
</organism>
<dbReference type="AlphaFoldDB" id="A0AA35TWD1"/>
<protein>
    <submittedName>
        <fullName evidence="1">Uncharacterized protein</fullName>
    </submittedName>
</protein>
<gene>
    <name evidence="1" type="ORF">GBAR_LOCUS29994</name>
</gene>
<sequence length="123" mass="13668">MLDLLHDQQKQGLLKIELAATVDAGLPLVQTTYHLEGDGPLVLTCFEEVDKVFKAIQVAHFPNLNGVADRLSQGHNTNKQQLVAYGVSCVKPAFDYFVLKFMNELKPVFDAFKAAQLFCLTKS</sequence>
<evidence type="ECO:0000313" key="2">
    <source>
        <dbReference type="Proteomes" id="UP001174909"/>
    </source>
</evidence>
<name>A0AA35TWD1_GEOBA</name>
<keyword evidence="2" id="KW-1185">Reference proteome</keyword>
<comment type="caution">
    <text evidence="1">The sequence shown here is derived from an EMBL/GenBank/DDBJ whole genome shotgun (WGS) entry which is preliminary data.</text>
</comment>
<dbReference type="Proteomes" id="UP001174909">
    <property type="component" value="Unassembled WGS sequence"/>
</dbReference>